<reference evidence="3 4" key="1">
    <citation type="submission" date="2017-07" db="EMBL/GenBank/DDBJ databases">
        <title>Isolation and whole genome analysis of endospore-forming bacteria from heroin.</title>
        <authorList>
            <person name="Kalinowski J."/>
            <person name="Ahrens B."/>
            <person name="Al-Dilaimi A."/>
            <person name="Winkler A."/>
            <person name="Wibberg D."/>
            <person name="Schleenbecker U."/>
            <person name="Ruckert C."/>
            <person name="Wolfel R."/>
            <person name="Grass G."/>
        </authorList>
    </citation>
    <scope>NUCLEOTIDE SEQUENCE [LARGE SCALE GENOMIC DNA]</scope>
    <source>
        <strain evidence="3 4">7539</strain>
    </source>
</reference>
<proteinExistence type="predicted"/>
<feature type="transmembrane region" description="Helical" evidence="1">
    <location>
        <begin position="102"/>
        <end position="121"/>
    </location>
</feature>
<feature type="domain" description="PDZ" evidence="2">
    <location>
        <begin position="274"/>
        <end position="333"/>
    </location>
</feature>
<dbReference type="InterPro" id="IPR041489">
    <property type="entry name" value="PDZ_6"/>
</dbReference>
<sequence length="390" mass="42446">MIETTLTAISSFLLHPLFYIGIAAFAFIGAVRVAKERASFHTRVYAKRADFVLSLLPGLLAGLIASFVLIGYGLTLTTPVLLLVAAASLLLLLTGRMQLQSPAYYIPLAAVALALLPSLTLPTWLDGELESQILYPSLFLFAAVTLLAQAFLVRFNGAALTSPRLEIGKRGRFVGVHIANRLWLLPLVVFIPEGMLPAFSYWPLIHIEGMTFQPLLIPVLVGFGKKIGSLPKDTVATEAKAIYPLAVLAFVGAAALYFLPEYWFLCLWSALLAGLKLGLDIRSAIAEKNKPAFFTEEEKGCRVVGVLPGSPAEKMGIAIGEEITKVNGQPVHNEQTMYQALQINPVYCKLEVKDLAGEARFVHGPLYSGEHYQLGALLVRQEEQLADSIV</sequence>
<comment type="caution">
    <text evidence="3">The sequence shown here is derived from an EMBL/GenBank/DDBJ whole genome shotgun (WGS) entry which is preliminary data.</text>
</comment>
<keyword evidence="1" id="KW-0472">Membrane</keyword>
<feature type="transmembrane region" description="Helical" evidence="1">
    <location>
        <begin position="133"/>
        <end position="153"/>
    </location>
</feature>
<protein>
    <recommendedName>
        <fullName evidence="2">PDZ domain-containing protein</fullName>
    </recommendedName>
</protein>
<dbReference type="SUPFAM" id="SSF50156">
    <property type="entry name" value="PDZ domain-like"/>
    <property type="match status" value="1"/>
</dbReference>
<keyword evidence="1" id="KW-0812">Transmembrane</keyword>
<feature type="transmembrane region" description="Helical" evidence="1">
    <location>
        <begin position="235"/>
        <end position="256"/>
    </location>
</feature>
<dbReference type="RefSeq" id="WP_095326244.1">
    <property type="nucleotide sequence ID" value="NZ_NPCC01000006.1"/>
</dbReference>
<evidence type="ECO:0000259" key="2">
    <source>
        <dbReference type="PROSITE" id="PS50106"/>
    </source>
</evidence>
<accession>A0A268P339</accession>
<dbReference type="Pfam" id="PF17820">
    <property type="entry name" value="PDZ_6"/>
    <property type="match status" value="1"/>
</dbReference>
<evidence type="ECO:0000313" key="4">
    <source>
        <dbReference type="Proteomes" id="UP000216207"/>
    </source>
</evidence>
<dbReference type="EMBL" id="NPCC01000006">
    <property type="protein sequence ID" value="PAE89715.1"/>
    <property type="molecule type" value="Genomic_DNA"/>
</dbReference>
<dbReference type="SMART" id="SM00228">
    <property type="entry name" value="PDZ"/>
    <property type="match status" value="1"/>
</dbReference>
<dbReference type="PROSITE" id="PS50106">
    <property type="entry name" value="PDZ"/>
    <property type="match status" value="1"/>
</dbReference>
<gene>
    <name evidence="3" type="ORF">CHH72_05525</name>
</gene>
<feature type="transmembrane region" description="Helical" evidence="1">
    <location>
        <begin position="51"/>
        <end position="70"/>
    </location>
</feature>
<dbReference type="AlphaFoldDB" id="A0A268P339"/>
<feature type="transmembrane region" description="Helical" evidence="1">
    <location>
        <begin position="204"/>
        <end position="223"/>
    </location>
</feature>
<evidence type="ECO:0000256" key="1">
    <source>
        <dbReference type="SAM" id="Phobius"/>
    </source>
</evidence>
<dbReference type="Proteomes" id="UP000216207">
    <property type="component" value="Unassembled WGS sequence"/>
</dbReference>
<feature type="transmembrane region" description="Helical" evidence="1">
    <location>
        <begin position="12"/>
        <end position="31"/>
    </location>
</feature>
<evidence type="ECO:0000313" key="3">
    <source>
        <dbReference type="EMBL" id="PAE89715.1"/>
    </source>
</evidence>
<name>A0A268P339_SHOCL</name>
<dbReference type="InterPro" id="IPR036034">
    <property type="entry name" value="PDZ_sf"/>
</dbReference>
<feature type="transmembrane region" description="Helical" evidence="1">
    <location>
        <begin position="173"/>
        <end position="192"/>
    </location>
</feature>
<organism evidence="3 4">
    <name type="scientific">Shouchella clausii</name>
    <name type="common">Alkalihalobacillus clausii</name>
    <dbReference type="NCBI Taxonomy" id="79880"/>
    <lineage>
        <taxon>Bacteria</taxon>
        <taxon>Bacillati</taxon>
        <taxon>Bacillota</taxon>
        <taxon>Bacilli</taxon>
        <taxon>Bacillales</taxon>
        <taxon>Bacillaceae</taxon>
        <taxon>Shouchella</taxon>
    </lineage>
</organism>
<dbReference type="InterPro" id="IPR001478">
    <property type="entry name" value="PDZ"/>
</dbReference>
<feature type="transmembrane region" description="Helical" evidence="1">
    <location>
        <begin position="76"/>
        <end position="95"/>
    </location>
</feature>
<dbReference type="Gene3D" id="2.30.42.10">
    <property type="match status" value="1"/>
</dbReference>
<keyword evidence="1" id="KW-1133">Transmembrane helix</keyword>